<dbReference type="GO" id="GO:0008237">
    <property type="term" value="F:metallopeptidase activity"/>
    <property type="evidence" value="ECO:0007669"/>
    <property type="project" value="UniProtKB-KW"/>
</dbReference>
<evidence type="ECO:0000256" key="5">
    <source>
        <dbReference type="ARBA" id="ARBA00022801"/>
    </source>
</evidence>
<keyword evidence="4" id="KW-0732">Signal</keyword>
<keyword evidence="8" id="KW-1015">Disulfide bond</keyword>
<evidence type="ECO:0000256" key="3">
    <source>
        <dbReference type="ARBA" id="ARBA00022723"/>
    </source>
</evidence>
<evidence type="ECO:0000313" key="10">
    <source>
        <dbReference type="EMBL" id="SNY34021.1"/>
    </source>
</evidence>
<dbReference type="InterPro" id="IPR008754">
    <property type="entry name" value="Peptidase_M43"/>
</dbReference>
<keyword evidence="3" id="KW-0479">Metal-binding</keyword>
<evidence type="ECO:0000256" key="1">
    <source>
        <dbReference type="ARBA" id="ARBA00008721"/>
    </source>
</evidence>
<dbReference type="InterPro" id="IPR024079">
    <property type="entry name" value="MetalloPept_cat_dom_sf"/>
</dbReference>
<dbReference type="PANTHER" id="PTHR47466">
    <property type="match status" value="1"/>
</dbReference>
<dbReference type="GO" id="GO:0046872">
    <property type="term" value="F:metal ion binding"/>
    <property type="evidence" value="ECO:0007669"/>
    <property type="project" value="UniProtKB-KW"/>
</dbReference>
<evidence type="ECO:0000259" key="9">
    <source>
        <dbReference type="Pfam" id="PF05572"/>
    </source>
</evidence>
<sequence length="312" mass="34180">MDSDEIIEAPARRRCATEDVHRRLLNESISYRVARTDIENLAFAYASGEKRDDRTEVVNIPVVVHVVYNTEEQNVSREQIDSQIAVLNEDYRALNPDVKDVPPIWQGLVADLKIEFRLATVDPQGNPTDGVTRRQTTRTSFGGNDTVKFAATGGTDAWPSDRYLNMWVCQLSAGLLGYAQFPGGPAETDGVVITHTGFGKTGTARAPFELGRTATHEIGHWLNLFHIGGDDGTGCGGTDLVADTPNQSDQNVGRPKFPRITCGNGPNGDMFMNYMDYVDDAAMFMFTKGQLERIDACLAGPRQSLKGIPPSP</sequence>
<dbReference type="EMBL" id="OBDY01000004">
    <property type="protein sequence ID" value="SNY34021.1"/>
    <property type="molecule type" value="Genomic_DNA"/>
</dbReference>
<keyword evidence="7" id="KW-0482">Metalloprotease</keyword>
<proteinExistence type="inferred from homology"/>
<dbReference type="Pfam" id="PF05572">
    <property type="entry name" value="Peptidase_M43"/>
    <property type="match status" value="1"/>
</dbReference>
<evidence type="ECO:0000256" key="8">
    <source>
        <dbReference type="ARBA" id="ARBA00023157"/>
    </source>
</evidence>
<keyword evidence="2" id="KW-0645">Protease</keyword>
<accession>A0A285HH43</accession>
<keyword evidence="6" id="KW-0862">Zinc</keyword>
<evidence type="ECO:0000256" key="6">
    <source>
        <dbReference type="ARBA" id="ARBA00022833"/>
    </source>
</evidence>
<reference evidence="10 11" key="1">
    <citation type="submission" date="2017-09" db="EMBL/GenBank/DDBJ databases">
        <authorList>
            <person name="Ehlers B."/>
            <person name="Leendertz F.H."/>
        </authorList>
    </citation>
    <scope>NUCLEOTIDE SEQUENCE [LARGE SCALE GENOMIC DNA]</scope>
    <source>
        <strain evidence="10 11">CGMCC 4.6857</strain>
    </source>
</reference>
<dbReference type="RefSeq" id="WP_245922956.1">
    <property type="nucleotide sequence ID" value="NZ_OBDY01000004.1"/>
</dbReference>
<dbReference type="Proteomes" id="UP000219612">
    <property type="component" value="Unassembled WGS sequence"/>
</dbReference>
<keyword evidence="11" id="KW-1185">Reference proteome</keyword>
<dbReference type="SUPFAM" id="SSF55486">
    <property type="entry name" value="Metalloproteases ('zincins'), catalytic domain"/>
    <property type="match status" value="1"/>
</dbReference>
<evidence type="ECO:0000256" key="4">
    <source>
        <dbReference type="ARBA" id="ARBA00022729"/>
    </source>
</evidence>
<evidence type="ECO:0000313" key="11">
    <source>
        <dbReference type="Proteomes" id="UP000219612"/>
    </source>
</evidence>
<keyword evidence="5" id="KW-0378">Hydrolase</keyword>
<evidence type="ECO:0000256" key="2">
    <source>
        <dbReference type="ARBA" id="ARBA00022670"/>
    </source>
</evidence>
<dbReference type="AlphaFoldDB" id="A0A285HH43"/>
<dbReference type="PANTHER" id="PTHR47466:SF1">
    <property type="entry name" value="METALLOPROTEASE MEP1 (AFU_ORTHOLOGUE AFUA_1G07730)-RELATED"/>
    <property type="match status" value="1"/>
</dbReference>
<gene>
    <name evidence="10" type="ORF">SAMN05421748_104218</name>
</gene>
<evidence type="ECO:0000256" key="7">
    <source>
        <dbReference type="ARBA" id="ARBA00023049"/>
    </source>
</evidence>
<dbReference type="CDD" id="cd04275">
    <property type="entry name" value="ZnMc_pappalysin_like"/>
    <property type="match status" value="1"/>
</dbReference>
<feature type="domain" description="Peptidase M43 pregnancy-associated plasma-A" evidence="9">
    <location>
        <begin position="155"/>
        <end position="298"/>
    </location>
</feature>
<organism evidence="10 11">
    <name type="scientific">Paractinoplanes atraurantiacus</name>
    <dbReference type="NCBI Taxonomy" id="1036182"/>
    <lineage>
        <taxon>Bacteria</taxon>
        <taxon>Bacillati</taxon>
        <taxon>Actinomycetota</taxon>
        <taxon>Actinomycetes</taxon>
        <taxon>Micromonosporales</taxon>
        <taxon>Micromonosporaceae</taxon>
        <taxon>Paractinoplanes</taxon>
    </lineage>
</organism>
<dbReference type="Gene3D" id="3.40.390.10">
    <property type="entry name" value="Collagenase (Catalytic Domain)"/>
    <property type="match status" value="1"/>
</dbReference>
<comment type="similarity">
    <text evidence="1">Belongs to the peptidase M43B family.</text>
</comment>
<protein>
    <submittedName>
        <fullName evidence="10">Pregnancy-associated plasma protein-A</fullName>
    </submittedName>
</protein>
<dbReference type="GO" id="GO:0006508">
    <property type="term" value="P:proteolysis"/>
    <property type="evidence" value="ECO:0007669"/>
    <property type="project" value="UniProtKB-KW"/>
</dbReference>
<name>A0A285HH43_9ACTN</name>